<keyword evidence="4 7" id="KW-0689">Ribosomal protein</keyword>
<dbReference type="CDD" id="cd06089">
    <property type="entry name" value="KOW_RPL26"/>
    <property type="match status" value="1"/>
</dbReference>
<reference evidence="7" key="1">
    <citation type="submission" date="2018-06" db="EMBL/GenBank/DDBJ databases">
        <authorList>
            <person name="Zhirakovskaya E."/>
        </authorList>
    </citation>
    <scope>NUCLEOTIDE SEQUENCE</scope>
</reference>
<evidence type="ECO:0000256" key="4">
    <source>
        <dbReference type="ARBA" id="ARBA00022980"/>
    </source>
</evidence>
<dbReference type="GO" id="GO:0003735">
    <property type="term" value="F:structural constituent of ribosome"/>
    <property type="evidence" value="ECO:0007669"/>
    <property type="project" value="InterPro"/>
</dbReference>
<dbReference type="FunFam" id="2.30.30.30:FF:000004">
    <property type="entry name" value="50S ribosomal protein L24"/>
    <property type="match status" value="1"/>
</dbReference>
<evidence type="ECO:0000256" key="1">
    <source>
        <dbReference type="ARBA" id="ARBA00010618"/>
    </source>
</evidence>
<dbReference type="Pfam" id="PF00467">
    <property type="entry name" value="KOW"/>
    <property type="match status" value="1"/>
</dbReference>
<name>A0A3B0TYB5_9ZZZZ</name>
<accession>A0A3B0TYB5</accession>
<dbReference type="InterPro" id="IPR041988">
    <property type="entry name" value="Ribosomal_uL24_KOW"/>
</dbReference>
<dbReference type="InterPro" id="IPR005825">
    <property type="entry name" value="Ribosomal_uL24_CS"/>
</dbReference>
<dbReference type="SUPFAM" id="SSF50104">
    <property type="entry name" value="Translation proteins SH3-like domain"/>
    <property type="match status" value="1"/>
</dbReference>
<dbReference type="NCBIfam" id="TIGR01079">
    <property type="entry name" value="rplX_bact"/>
    <property type="match status" value="1"/>
</dbReference>
<dbReference type="AlphaFoldDB" id="A0A3B0TYB5"/>
<dbReference type="InterPro" id="IPR057264">
    <property type="entry name" value="Ribosomal_uL24_C"/>
</dbReference>
<comment type="similarity">
    <text evidence="1">Belongs to the universal ribosomal protein uL24 family.</text>
</comment>
<dbReference type="InterPro" id="IPR003256">
    <property type="entry name" value="Ribosomal_uL24"/>
</dbReference>
<keyword evidence="3" id="KW-0694">RNA-binding</keyword>
<dbReference type="InterPro" id="IPR008991">
    <property type="entry name" value="Translation_prot_SH3-like_sf"/>
</dbReference>
<dbReference type="Gene3D" id="2.30.30.30">
    <property type="match status" value="1"/>
</dbReference>
<dbReference type="GO" id="GO:1990904">
    <property type="term" value="C:ribonucleoprotein complex"/>
    <property type="evidence" value="ECO:0007669"/>
    <property type="project" value="UniProtKB-KW"/>
</dbReference>
<evidence type="ECO:0000259" key="6">
    <source>
        <dbReference type="SMART" id="SM00739"/>
    </source>
</evidence>
<dbReference type="PANTHER" id="PTHR12903">
    <property type="entry name" value="MITOCHONDRIAL RIBOSOMAL PROTEIN L24"/>
    <property type="match status" value="1"/>
</dbReference>
<evidence type="ECO:0000256" key="5">
    <source>
        <dbReference type="ARBA" id="ARBA00023274"/>
    </source>
</evidence>
<dbReference type="GO" id="GO:0006412">
    <property type="term" value="P:translation"/>
    <property type="evidence" value="ECO:0007669"/>
    <property type="project" value="InterPro"/>
</dbReference>
<organism evidence="7">
    <name type="scientific">hydrothermal vent metagenome</name>
    <dbReference type="NCBI Taxonomy" id="652676"/>
    <lineage>
        <taxon>unclassified sequences</taxon>
        <taxon>metagenomes</taxon>
        <taxon>ecological metagenomes</taxon>
    </lineage>
</organism>
<evidence type="ECO:0000313" key="7">
    <source>
        <dbReference type="EMBL" id="VAW12086.1"/>
    </source>
</evidence>
<protein>
    <submittedName>
        <fullName evidence="7">LSU ribosomal protein L24p (L26e)</fullName>
    </submittedName>
</protein>
<dbReference type="Pfam" id="PF17136">
    <property type="entry name" value="ribosomal_L24"/>
    <property type="match status" value="1"/>
</dbReference>
<dbReference type="GO" id="GO:0019843">
    <property type="term" value="F:rRNA binding"/>
    <property type="evidence" value="ECO:0007669"/>
    <property type="project" value="UniProtKB-KW"/>
</dbReference>
<evidence type="ECO:0000256" key="3">
    <source>
        <dbReference type="ARBA" id="ARBA00022884"/>
    </source>
</evidence>
<dbReference type="PROSITE" id="PS01108">
    <property type="entry name" value="RIBOSOMAL_L24"/>
    <property type="match status" value="1"/>
</dbReference>
<dbReference type="EMBL" id="UOEN01000074">
    <property type="protein sequence ID" value="VAW12086.1"/>
    <property type="molecule type" value="Genomic_DNA"/>
</dbReference>
<gene>
    <name evidence="7" type="ORF">MNBD_BACTEROID05-399</name>
</gene>
<evidence type="ECO:0000256" key="2">
    <source>
        <dbReference type="ARBA" id="ARBA00022730"/>
    </source>
</evidence>
<dbReference type="SMART" id="SM00739">
    <property type="entry name" value="KOW"/>
    <property type="match status" value="1"/>
</dbReference>
<dbReference type="InterPro" id="IPR005824">
    <property type="entry name" value="KOW"/>
</dbReference>
<keyword evidence="2" id="KW-0699">rRNA-binding</keyword>
<proteinExistence type="inferred from homology"/>
<sequence length="103" mass="11514">MLSIKKDDQVVVIAGKDKGKTGKVLKVFPAKRRALVEHINVVKKTQRRTQENQQGGFVDIEVPINMSNIMLLDKKTNKPTRFGISILKDGSKVRISKKSGEVI</sequence>
<feature type="domain" description="KOW" evidence="6">
    <location>
        <begin position="3"/>
        <end position="30"/>
    </location>
</feature>
<dbReference type="InterPro" id="IPR014722">
    <property type="entry name" value="Rib_uL2_dom2"/>
</dbReference>
<keyword evidence="5" id="KW-0687">Ribonucleoprotein</keyword>
<dbReference type="GO" id="GO:0005840">
    <property type="term" value="C:ribosome"/>
    <property type="evidence" value="ECO:0007669"/>
    <property type="project" value="UniProtKB-KW"/>
</dbReference>
<dbReference type="HAMAP" id="MF_01326_B">
    <property type="entry name" value="Ribosomal_uL24_B"/>
    <property type="match status" value="1"/>
</dbReference>